<dbReference type="AlphaFoldDB" id="A0AA43GSE9"/>
<sequence length="119" mass="13845">MANWQCVKQCGACCNLDPVERPDLEDYLTPAELELYLSMVGKDGWCINFDHSTRECRIYPNRPRFCRVEPEIFEDMYGIEPAELNDFAIDCCHQHIEGIYGERSLEILRFNQIIGFSST</sequence>
<accession>A0AA43GSE9</accession>
<name>A0AA43GSE9_9CYAN</name>
<evidence type="ECO:0000313" key="2">
    <source>
        <dbReference type="Proteomes" id="UP001159387"/>
    </source>
</evidence>
<dbReference type="EMBL" id="JANQDH010000041">
    <property type="protein sequence ID" value="MDH6060062.1"/>
    <property type="molecule type" value="Genomic_DNA"/>
</dbReference>
<dbReference type="Pfam" id="PF03692">
    <property type="entry name" value="CxxCxxCC"/>
    <property type="match status" value="1"/>
</dbReference>
<dbReference type="PANTHER" id="PTHR36791:SF2">
    <property type="entry name" value="OS03G0363400 PROTEIN"/>
    <property type="match status" value="1"/>
</dbReference>
<dbReference type="Proteomes" id="UP001159387">
    <property type="component" value="Unassembled WGS sequence"/>
</dbReference>
<protein>
    <submittedName>
        <fullName evidence="1">YkgJ family cysteine cluster protein</fullName>
    </submittedName>
</protein>
<reference evidence="1 2" key="1">
    <citation type="journal article" date="2023" name="J. Phycol.">
        <title>Chrysosporum ovalisporum is synonymous with the true-branching cyanobacterium Umezakia natans (Nostocales/Aphanizomenonaceae).</title>
        <authorList>
            <person name="McGregor G.B."/>
            <person name="Sendall B.C."/>
            <person name="Niiyama Y."/>
            <person name="Tuji A."/>
            <person name="Willis A."/>
        </authorList>
    </citation>
    <scope>NUCLEOTIDE SEQUENCE [LARGE SCALE GENOMIC DNA]</scope>
    <source>
        <strain evidence="1 2">ANA360D</strain>
    </source>
</reference>
<organism evidence="1 2">
    <name type="scientific">Chrysosporum bergii ANA360D</name>
    <dbReference type="NCBI Taxonomy" id="617107"/>
    <lineage>
        <taxon>Bacteria</taxon>
        <taxon>Bacillati</taxon>
        <taxon>Cyanobacteriota</taxon>
        <taxon>Cyanophyceae</taxon>
        <taxon>Nostocales</taxon>
        <taxon>Nodulariaceae</taxon>
        <taxon>Chrysosporum</taxon>
    </lineage>
</organism>
<dbReference type="InterPro" id="IPR005358">
    <property type="entry name" value="Puta_zinc/iron-chelating_dom"/>
</dbReference>
<dbReference type="RefSeq" id="WP_280654074.1">
    <property type="nucleotide sequence ID" value="NZ_JANQDH010000041.1"/>
</dbReference>
<dbReference type="PANTHER" id="PTHR36791">
    <property type="entry name" value="OS03G0363400 PROTEIN"/>
    <property type="match status" value="1"/>
</dbReference>
<evidence type="ECO:0000313" key="1">
    <source>
        <dbReference type="EMBL" id="MDH6060062.1"/>
    </source>
</evidence>
<comment type="caution">
    <text evidence="1">The sequence shown here is derived from an EMBL/GenBank/DDBJ whole genome shotgun (WGS) entry which is preliminary data.</text>
</comment>
<keyword evidence="2" id="KW-1185">Reference proteome</keyword>
<proteinExistence type="predicted"/>
<gene>
    <name evidence="1" type="ORF">NWP17_06360</name>
</gene>